<sequence>MFSSTKLAVKYAIFALIATAANIGAQDLAVRAYSGTGAIVASVVVGTGVGLVVKYLLDKRYIFRFRAASVAHDTRTFALYTTMGLATTVIFWGFEFGFHHLFATREMRYLGGVIGLAIGYVSKYYLDKRYVFHTEPS</sequence>
<evidence type="ECO:0000256" key="5">
    <source>
        <dbReference type="SAM" id="Phobius"/>
    </source>
</evidence>
<dbReference type="InterPro" id="IPR007267">
    <property type="entry name" value="GtrA_DPMS_TM"/>
</dbReference>
<evidence type="ECO:0000313" key="9">
    <source>
        <dbReference type="Proteomes" id="UP000246483"/>
    </source>
</evidence>
<feature type="transmembrane region" description="Helical" evidence="5">
    <location>
        <begin position="77"/>
        <end position="94"/>
    </location>
</feature>
<dbReference type="AlphaFoldDB" id="A0A317RBA6"/>
<evidence type="ECO:0000259" key="7">
    <source>
        <dbReference type="Pfam" id="PF04138"/>
    </source>
</evidence>
<evidence type="ECO:0000256" key="1">
    <source>
        <dbReference type="ARBA" id="ARBA00004141"/>
    </source>
</evidence>
<dbReference type="RefSeq" id="WP_040436117.1">
    <property type="nucleotide sequence ID" value="NZ_ALEE01000269.1"/>
</dbReference>
<proteinExistence type="predicted"/>
<comment type="subcellular location">
    <subcellularLocation>
        <location evidence="1">Membrane</location>
        <topology evidence="1">Multi-pass membrane protein</topology>
    </subcellularLocation>
</comment>
<evidence type="ECO:0000313" key="8">
    <source>
        <dbReference type="EMBL" id="PWW46772.1"/>
    </source>
</evidence>
<evidence type="ECO:0000256" key="3">
    <source>
        <dbReference type="ARBA" id="ARBA00022989"/>
    </source>
</evidence>
<keyword evidence="4 5" id="KW-0472">Membrane</keyword>
<feature type="signal peptide" evidence="6">
    <location>
        <begin position="1"/>
        <end position="20"/>
    </location>
</feature>
<dbReference type="EMBL" id="QGUB01000003">
    <property type="protein sequence ID" value="PWW46772.1"/>
    <property type="molecule type" value="Genomic_DNA"/>
</dbReference>
<feature type="transmembrane region" description="Helical" evidence="5">
    <location>
        <begin position="35"/>
        <end position="57"/>
    </location>
</feature>
<organism evidence="8 9">
    <name type="scientific">Melaminivora alkalimesophila</name>
    <dbReference type="NCBI Taxonomy" id="1165852"/>
    <lineage>
        <taxon>Bacteria</taxon>
        <taxon>Pseudomonadati</taxon>
        <taxon>Pseudomonadota</taxon>
        <taxon>Betaproteobacteria</taxon>
        <taxon>Burkholderiales</taxon>
        <taxon>Comamonadaceae</taxon>
        <taxon>Melaminivora</taxon>
    </lineage>
</organism>
<gene>
    <name evidence="8" type="ORF">DFR36_10347</name>
</gene>
<protein>
    <submittedName>
        <fullName evidence="8">Putative flippase GtrA</fullName>
    </submittedName>
</protein>
<keyword evidence="2 5" id="KW-0812">Transmembrane</keyword>
<dbReference type="GO" id="GO:0000271">
    <property type="term" value="P:polysaccharide biosynthetic process"/>
    <property type="evidence" value="ECO:0007669"/>
    <property type="project" value="InterPro"/>
</dbReference>
<accession>A0A317RBA6</accession>
<dbReference type="Proteomes" id="UP000246483">
    <property type="component" value="Unassembled WGS sequence"/>
</dbReference>
<name>A0A317RBA6_9BURK</name>
<comment type="caution">
    <text evidence="8">The sequence shown here is derived from an EMBL/GenBank/DDBJ whole genome shotgun (WGS) entry which is preliminary data.</text>
</comment>
<dbReference type="OrthoDB" id="565050at2"/>
<dbReference type="GO" id="GO:0016020">
    <property type="term" value="C:membrane"/>
    <property type="evidence" value="ECO:0007669"/>
    <property type="project" value="UniProtKB-SubCell"/>
</dbReference>
<feature type="chain" id="PRO_5016233888" evidence="6">
    <location>
        <begin position="21"/>
        <end position="137"/>
    </location>
</feature>
<keyword evidence="3 5" id="KW-1133">Transmembrane helix</keyword>
<keyword evidence="9" id="KW-1185">Reference proteome</keyword>
<dbReference type="NCBIfam" id="NF037976">
    <property type="entry name" value="gtrA_1"/>
    <property type="match status" value="1"/>
</dbReference>
<feature type="transmembrane region" description="Helical" evidence="5">
    <location>
        <begin position="109"/>
        <end position="126"/>
    </location>
</feature>
<evidence type="ECO:0000256" key="4">
    <source>
        <dbReference type="ARBA" id="ARBA00023136"/>
    </source>
</evidence>
<feature type="domain" description="GtrA/DPMS transmembrane" evidence="7">
    <location>
        <begin position="10"/>
        <end position="132"/>
    </location>
</feature>
<evidence type="ECO:0000256" key="2">
    <source>
        <dbReference type="ARBA" id="ARBA00022692"/>
    </source>
</evidence>
<evidence type="ECO:0000256" key="6">
    <source>
        <dbReference type="SAM" id="SignalP"/>
    </source>
</evidence>
<dbReference type="Pfam" id="PF04138">
    <property type="entry name" value="GtrA_DPMS_TM"/>
    <property type="match status" value="1"/>
</dbReference>
<reference evidence="8 9" key="1">
    <citation type="submission" date="2018-05" db="EMBL/GenBank/DDBJ databases">
        <title>Genomic Encyclopedia of Type Strains, Phase IV (KMG-IV): sequencing the most valuable type-strain genomes for metagenomic binning, comparative biology and taxonomic classification.</title>
        <authorList>
            <person name="Goeker M."/>
        </authorList>
    </citation>
    <scope>NUCLEOTIDE SEQUENCE [LARGE SCALE GENOMIC DNA]</scope>
    <source>
        <strain evidence="8 9">DSM 26006</strain>
    </source>
</reference>
<keyword evidence="6" id="KW-0732">Signal</keyword>